<dbReference type="SUPFAM" id="SSF50199">
    <property type="entry name" value="Staphylococcal nuclease"/>
    <property type="match status" value="1"/>
</dbReference>
<gene>
    <name evidence="6" type="ORF">A2161_03200</name>
</gene>
<sequence length="252" mass="28618">MKQIIPVTVFCFSIILLSINGLPKTHDTCLVLYIFDGDTIQVQIDDAKETVRLIGIDAPEIKHENKSGQFFGEESLKYAKTLLQAKTIRLERDSLCADRDIYGRLLRYVYIGDILFNAKIIEDGYAYAYCTFPFEKKAKFLELEKEARRINRGLWAAVTEGINQKNQNQVNSQNSSITSTTDSSCKPEFVASKKSRVFHHRDCELVKSISQRNLLFFNSYEEATHSGRRPCKVCRGTKEGAIASKNATKTPK</sequence>
<keyword evidence="1" id="KW-0540">Nuclease</keyword>
<evidence type="ECO:0000313" key="6">
    <source>
        <dbReference type="EMBL" id="OGL44224.1"/>
    </source>
</evidence>
<dbReference type="PANTHER" id="PTHR12302">
    <property type="entry name" value="EBNA2 BINDING PROTEIN P100"/>
    <property type="match status" value="1"/>
</dbReference>
<evidence type="ECO:0000256" key="3">
    <source>
        <dbReference type="ARBA" id="ARBA00022801"/>
    </source>
</evidence>
<dbReference type="SUPFAM" id="SSF57884">
    <property type="entry name" value="Ada DNA repair protein, N-terminal domain (N-Ada 10)"/>
    <property type="match status" value="1"/>
</dbReference>
<keyword evidence="4" id="KW-0010">Activator</keyword>
<dbReference type="GO" id="GO:0004519">
    <property type="term" value="F:endonuclease activity"/>
    <property type="evidence" value="ECO:0007669"/>
    <property type="project" value="UniProtKB-KW"/>
</dbReference>
<dbReference type="Pfam" id="PF00565">
    <property type="entry name" value="SNase"/>
    <property type="match status" value="1"/>
</dbReference>
<dbReference type="PROSITE" id="PS50830">
    <property type="entry name" value="TNASE_3"/>
    <property type="match status" value="1"/>
</dbReference>
<dbReference type="InterPro" id="IPR002071">
    <property type="entry name" value="Thermonucl_AS"/>
</dbReference>
<evidence type="ECO:0000256" key="1">
    <source>
        <dbReference type="ARBA" id="ARBA00022722"/>
    </source>
</evidence>
<dbReference type="Gene3D" id="3.40.10.10">
    <property type="entry name" value="DNA Methylphosphotriester Repair Domain"/>
    <property type="match status" value="1"/>
</dbReference>
<dbReference type="GO" id="GO:0016787">
    <property type="term" value="F:hydrolase activity"/>
    <property type="evidence" value="ECO:0007669"/>
    <property type="project" value="UniProtKB-KW"/>
</dbReference>
<dbReference type="Gene3D" id="2.40.50.90">
    <property type="match status" value="1"/>
</dbReference>
<dbReference type="Proteomes" id="UP000179266">
    <property type="component" value="Unassembled WGS sequence"/>
</dbReference>
<evidence type="ECO:0000259" key="5">
    <source>
        <dbReference type="PROSITE" id="PS50830"/>
    </source>
</evidence>
<dbReference type="SMART" id="SM00318">
    <property type="entry name" value="SNc"/>
    <property type="match status" value="1"/>
</dbReference>
<dbReference type="GO" id="GO:0006281">
    <property type="term" value="P:DNA repair"/>
    <property type="evidence" value="ECO:0007669"/>
    <property type="project" value="InterPro"/>
</dbReference>
<dbReference type="PROSITE" id="PS01123">
    <property type="entry name" value="TNASE_1"/>
    <property type="match status" value="1"/>
</dbReference>
<evidence type="ECO:0000256" key="2">
    <source>
        <dbReference type="ARBA" id="ARBA00022759"/>
    </source>
</evidence>
<accession>A0A1F7RT90</accession>
<dbReference type="GO" id="GO:0008270">
    <property type="term" value="F:zinc ion binding"/>
    <property type="evidence" value="ECO:0007669"/>
    <property type="project" value="InterPro"/>
</dbReference>
<dbReference type="EMBL" id="MGDD01000234">
    <property type="protein sequence ID" value="OGL44224.1"/>
    <property type="molecule type" value="Genomic_DNA"/>
</dbReference>
<organism evidence="6 7">
    <name type="scientific">Candidatus Schekmanbacteria bacterium RBG_13_48_7</name>
    <dbReference type="NCBI Taxonomy" id="1817878"/>
    <lineage>
        <taxon>Bacteria</taxon>
        <taxon>Candidatus Schekmaniibacteriota</taxon>
    </lineage>
</organism>
<dbReference type="GO" id="GO:0006355">
    <property type="term" value="P:regulation of DNA-templated transcription"/>
    <property type="evidence" value="ECO:0007669"/>
    <property type="project" value="InterPro"/>
</dbReference>
<dbReference type="InterPro" id="IPR035437">
    <property type="entry name" value="SNase_OB-fold_sf"/>
</dbReference>
<name>A0A1F7RT90_9BACT</name>
<evidence type="ECO:0000256" key="4">
    <source>
        <dbReference type="ARBA" id="ARBA00023159"/>
    </source>
</evidence>
<dbReference type="InterPro" id="IPR016071">
    <property type="entry name" value="Staphylococal_nuclease_OB-fold"/>
</dbReference>
<comment type="caution">
    <text evidence="6">The sequence shown here is derived from an EMBL/GenBank/DDBJ whole genome shotgun (WGS) entry which is preliminary data.</text>
</comment>
<dbReference type="InterPro" id="IPR004026">
    <property type="entry name" value="Ada_DNA_repair_Zn-bd"/>
</dbReference>
<evidence type="ECO:0000313" key="7">
    <source>
        <dbReference type="Proteomes" id="UP000179266"/>
    </source>
</evidence>
<dbReference type="AlphaFoldDB" id="A0A1F7RT90"/>
<dbReference type="InterPro" id="IPR035451">
    <property type="entry name" value="Ada-like_dom_sf"/>
</dbReference>
<keyword evidence="3" id="KW-0378">Hydrolase</keyword>
<dbReference type="GO" id="GO:0003677">
    <property type="term" value="F:DNA binding"/>
    <property type="evidence" value="ECO:0007669"/>
    <property type="project" value="InterPro"/>
</dbReference>
<dbReference type="GO" id="GO:0008168">
    <property type="term" value="F:methyltransferase activity"/>
    <property type="evidence" value="ECO:0007669"/>
    <property type="project" value="InterPro"/>
</dbReference>
<keyword evidence="2" id="KW-0255">Endonuclease</keyword>
<dbReference type="Pfam" id="PF02805">
    <property type="entry name" value="Ada_Zn_binding"/>
    <property type="match status" value="1"/>
</dbReference>
<protein>
    <recommendedName>
        <fullName evidence="5">TNase-like domain-containing protein</fullName>
    </recommendedName>
</protein>
<dbReference type="PANTHER" id="PTHR12302:SF3">
    <property type="entry name" value="SERINE_THREONINE-PROTEIN KINASE 31"/>
    <property type="match status" value="1"/>
</dbReference>
<feature type="domain" description="TNase-like" evidence="5">
    <location>
        <begin position="25"/>
        <end position="157"/>
    </location>
</feature>
<reference evidence="6 7" key="1">
    <citation type="journal article" date="2016" name="Nat. Commun.">
        <title>Thousands of microbial genomes shed light on interconnected biogeochemical processes in an aquifer system.</title>
        <authorList>
            <person name="Anantharaman K."/>
            <person name="Brown C.T."/>
            <person name="Hug L.A."/>
            <person name="Sharon I."/>
            <person name="Castelle C.J."/>
            <person name="Probst A.J."/>
            <person name="Thomas B.C."/>
            <person name="Singh A."/>
            <person name="Wilkins M.J."/>
            <person name="Karaoz U."/>
            <person name="Brodie E.L."/>
            <person name="Williams K.H."/>
            <person name="Hubbard S.S."/>
            <person name="Banfield J.F."/>
        </authorList>
    </citation>
    <scope>NUCLEOTIDE SEQUENCE [LARGE SCALE GENOMIC DNA]</scope>
</reference>
<proteinExistence type="predicted"/>